<keyword evidence="3" id="KW-1185">Reference proteome</keyword>
<sequence length="198" mass="21985">MPLPWMSRRDRRAWRTASTLADLGELTARWLEGDLKSQAGYQPRYGPDEETAELIPTLAAACRAGFLTDNSQPGEDETAAGVRWQQRAAVDGYLTDLDLLSRIRAAAKAEGVLLVVNQPGGRARQGIPATKADGETYTWFGRAPTRADRRISWDGVSRAAHREIAAARHVTLIDPEWGRNDRLWPLLDQITNRVQIGV</sequence>
<dbReference type="Pfam" id="PF21897">
    <property type="entry name" value="DUF6919"/>
    <property type="match status" value="1"/>
</dbReference>
<dbReference type="EMBL" id="BMMV01000005">
    <property type="protein sequence ID" value="GGJ86930.1"/>
    <property type="molecule type" value="Genomic_DNA"/>
</dbReference>
<gene>
    <name evidence="2" type="ORF">GCM10011583_18170</name>
</gene>
<name>A0ABQ2E254_9ACTN</name>
<accession>A0ABQ2E254</accession>
<dbReference type="RefSeq" id="WP_189106845.1">
    <property type="nucleotide sequence ID" value="NZ_BMMV01000005.1"/>
</dbReference>
<dbReference type="InterPro" id="IPR054212">
    <property type="entry name" value="DUF6919"/>
</dbReference>
<dbReference type="Proteomes" id="UP000660265">
    <property type="component" value="Unassembled WGS sequence"/>
</dbReference>
<evidence type="ECO:0000313" key="2">
    <source>
        <dbReference type="EMBL" id="GGJ86930.1"/>
    </source>
</evidence>
<organism evidence="2 3">
    <name type="scientific">Streptomyces camponoticapitis</name>
    <dbReference type="NCBI Taxonomy" id="1616125"/>
    <lineage>
        <taxon>Bacteria</taxon>
        <taxon>Bacillati</taxon>
        <taxon>Actinomycetota</taxon>
        <taxon>Actinomycetes</taxon>
        <taxon>Kitasatosporales</taxon>
        <taxon>Streptomycetaceae</taxon>
        <taxon>Streptomyces</taxon>
    </lineage>
</organism>
<comment type="caution">
    <text evidence="2">The sequence shown here is derived from an EMBL/GenBank/DDBJ whole genome shotgun (WGS) entry which is preliminary data.</text>
</comment>
<reference evidence="3" key="1">
    <citation type="journal article" date="2019" name="Int. J. Syst. Evol. Microbiol.">
        <title>The Global Catalogue of Microorganisms (GCM) 10K type strain sequencing project: providing services to taxonomists for standard genome sequencing and annotation.</title>
        <authorList>
            <consortium name="The Broad Institute Genomics Platform"/>
            <consortium name="The Broad Institute Genome Sequencing Center for Infectious Disease"/>
            <person name="Wu L."/>
            <person name="Ma J."/>
        </authorList>
    </citation>
    <scope>NUCLEOTIDE SEQUENCE [LARGE SCALE GENOMIC DNA]</scope>
    <source>
        <strain evidence="3">CGMCC 4.7275</strain>
    </source>
</reference>
<evidence type="ECO:0000259" key="1">
    <source>
        <dbReference type="Pfam" id="PF21897"/>
    </source>
</evidence>
<proteinExistence type="predicted"/>
<protein>
    <recommendedName>
        <fullName evidence="1">DUF6919 domain-containing protein</fullName>
    </recommendedName>
</protein>
<evidence type="ECO:0000313" key="3">
    <source>
        <dbReference type="Proteomes" id="UP000660265"/>
    </source>
</evidence>
<feature type="domain" description="DUF6919" evidence="1">
    <location>
        <begin position="10"/>
        <end position="189"/>
    </location>
</feature>